<comment type="caution">
    <text evidence="1">The sequence shown here is derived from an EMBL/GenBank/DDBJ whole genome shotgun (WGS) entry which is preliminary data.</text>
</comment>
<accession>A0A1S9PGH3</accession>
<gene>
    <name evidence="1" type="ORF">BC343_27325</name>
</gene>
<dbReference type="EMBL" id="MBTF01000010">
    <property type="protein sequence ID" value="OOQ60042.1"/>
    <property type="molecule type" value="Genomic_DNA"/>
</dbReference>
<evidence type="ECO:0000313" key="1">
    <source>
        <dbReference type="EMBL" id="OOQ60042.1"/>
    </source>
</evidence>
<reference evidence="1 2" key="1">
    <citation type="submission" date="2016-07" db="EMBL/GenBank/DDBJ databases">
        <title>Genomic analysis of zinc-resistant bacterium Mucilaginibacter pedocola TBZ30.</title>
        <authorList>
            <person name="Huang J."/>
            <person name="Tang J."/>
        </authorList>
    </citation>
    <scope>NUCLEOTIDE SEQUENCE [LARGE SCALE GENOMIC DNA]</scope>
    <source>
        <strain evidence="1 2">TBZ30</strain>
    </source>
</reference>
<dbReference type="Proteomes" id="UP000189739">
    <property type="component" value="Unassembled WGS sequence"/>
</dbReference>
<keyword evidence="2" id="KW-1185">Reference proteome</keyword>
<evidence type="ECO:0000313" key="2">
    <source>
        <dbReference type="Proteomes" id="UP000189739"/>
    </source>
</evidence>
<dbReference type="STRING" id="1792845.BC343_27325"/>
<proteinExistence type="predicted"/>
<dbReference type="OrthoDB" id="893711at2"/>
<organism evidence="1 2">
    <name type="scientific">Mucilaginibacter pedocola</name>
    <dbReference type="NCBI Taxonomy" id="1792845"/>
    <lineage>
        <taxon>Bacteria</taxon>
        <taxon>Pseudomonadati</taxon>
        <taxon>Bacteroidota</taxon>
        <taxon>Sphingobacteriia</taxon>
        <taxon>Sphingobacteriales</taxon>
        <taxon>Sphingobacteriaceae</taxon>
        <taxon>Mucilaginibacter</taxon>
    </lineage>
</organism>
<dbReference type="AlphaFoldDB" id="A0A1S9PGH3"/>
<name>A0A1S9PGH3_9SPHI</name>
<protein>
    <submittedName>
        <fullName evidence="1">Uncharacterized protein</fullName>
    </submittedName>
</protein>
<sequence>MKLSKNNAIALLVDIHQNTEEYAEATVKTILEDKDYDGLIYPPNTGFTDDEKAELNKLRNNEHLKSALGKILADNSANVVFSLFNIIDGTTDPKALSEQWSGVKLVDNDAEDGAEPFGDMLHDGFLETYWAWQGIKEQEN</sequence>
<dbReference type="RefSeq" id="WP_078348015.1">
    <property type="nucleotide sequence ID" value="NZ_MBTF01000010.1"/>
</dbReference>